<gene>
    <name evidence="1" type="ORF">L2E82_45681</name>
</gene>
<accession>A0ACB8ZTS1</accession>
<organism evidence="1 2">
    <name type="scientific">Cichorium intybus</name>
    <name type="common">Chicory</name>
    <dbReference type="NCBI Taxonomy" id="13427"/>
    <lineage>
        <taxon>Eukaryota</taxon>
        <taxon>Viridiplantae</taxon>
        <taxon>Streptophyta</taxon>
        <taxon>Embryophyta</taxon>
        <taxon>Tracheophyta</taxon>
        <taxon>Spermatophyta</taxon>
        <taxon>Magnoliopsida</taxon>
        <taxon>eudicotyledons</taxon>
        <taxon>Gunneridae</taxon>
        <taxon>Pentapetalae</taxon>
        <taxon>asterids</taxon>
        <taxon>campanulids</taxon>
        <taxon>Asterales</taxon>
        <taxon>Asteraceae</taxon>
        <taxon>Cichorioideae</taxon>
        <taxon>Cichorieae</taxon>
        <taxon>Cichoriinae</taxon>
        <taxon>Cichorium</taxon>
    </lineage>
</organism>
<dbReference type="EMBL" id="CM042016">
    <property type="protein sequence ID" value="KAI3701038.1"/>
    <property type="molecule type" value="Genomic_DNA"/>
</dbReference>
<keyword evidence="2" id="KW-1185">Reference proteome</keyword>
<name>A0ACB8ZTS1_CICIN</name>
<reference evidence="2" key="1">
    <citation type="journal article" date="2022" name="Mol. Ecol. Resour.">
        <title>The genomes of chicory, endive, great burdock and yacon provide insights into Asteraceae palaeo-polyploidization history and plant inulin production.</title>
        <authorList>
            <person name="Fan W."/>
            <person name="Wang S."/>
            <person name="Wang H."/>
            <person name="Wang A."/>
            <person name="Jiang F."/>
            <person name="Liu H."/>
            <person name="Zhao H."/>
            <person name="Xu D."/>
            <person name="Zhang Y."/>
        </authorList>
    </citation>
    <scope>NUCLEOTIDE SEQUENCE [LARGE SCALE GENOMIC DNA]</scope>
    <source>
        <strain evidence="2">cv. Punajuju</strain>
    </source>
</reference>
<protein>
    <submittedName>
        <fullName evidence="1">Uncharacterized protein</fullName>
    </submittedName>
</protein>
<sequence>MKKAARSEKEEANERGKMGIGTWLQRVVVVDTRCALRASICRTTSRVGPQSDDLVGIFNSVTENQYALVFRRRFDSQKRTHFSPRLGQSTYLGIGGDHFNGTNFVDCMRKLIGDPHTGDPFIVIPF</sequence>
<evidence type="ECO:0000313" key="1">
    <source>
        <dbReference type="EMBL" id="KAI3701038.1"/>
    </source>
</evidence>
<reference evidence="1 2" key="2">
    <citation type="journal article" date="2022" name="Mol. Ecol. Resour.">
        <title>The genomes of chicory, endive, great burdock and yacon provide insights into Asteraceae paleo-polyploidization history and plant inulin production.</title>
        <authorList>
            <person name="Fan W."/>
            <person name="Wang S."/>
            <person name="Wang H."/>
            <person name="Wang A."/>
            <person name="Jiang F."/>
            <person name="Liu H."/>
            <person name="Zhao H."/>
            <person name="Xu D."/>
            <person name="Zhang Y."/>
        </authorList>
    </citation>
    <scope>NUCLEOTIDE SEQUENCE [LARGE SCALE GENOMIC DNA]</scope>
    <source>
        <strain evidence="2">cv. Punajuju</strain>
        <tissue evidence="1">Leaves</tissue>
    </source>
</reference>
<evidence type="ECO:0000313" key="2">
    <source>
        <dbReference type="Proteomes" id="UP001055811"/>
    </source>
</evidence>
<comment type="caution">
    <text evidence="1">The sequence shown here is derived from an EMBL/GenBank/DDBJ whole genome shotgun (WGS) entry which is preliminary data.</text>
</comment>
<dbReference type="Proteomes" id="UP001055811">
    <property type="component" value="Linkage Group LG08"/>
</dbReference>
<proteinExistence type="predicted"/>